<sequence>MAVFAAGALVTLAKGALTTVIAPFVDEATEAALNAARDTIRGVVAGRMTIEEWANVVIQGVDKVKDSAVDEGNLRFIGGKLKFGMSENGLEYIAVSFQLYFQDEFEKWHKAEAKSDIPTSKFTLEALGEFKSKGEIVFEVE</sequence>
<dbReference type="RefSeq" id="WP_093795869.1">
    <property type="nucleotide sequence ID" value="NZ_CP155571.1"/>
</dbReference>
<protein>
    <recommendedName>
        <fullName evidence="3">Phage-like element PBSX protein XkdM</fullName>
    </recommendedName>
</protein>
<proteinExistence type="predicted"/>
<accession>A0ABZ3J052</accession>
<dbReference type="Proteomes" id="UP000216052">
    <property type="component" value="Chromosome"/>
</dbReference>
<reference evidence="1" key="1">
    <citation type="submission" date="2024-05" db="EMBL/GenBank/DDBJ databases">
        <title>Isolation and characterization of Sporomusa carbonis sp. nov., a carboxydotrophic hydrogenogen in the genus of Sporomusa isolated from a charcoal burning pile.</title>
        <authorList>
            <person name="Boeer T."/>
            <person name="Rosenbaum F."/>
            <person name="Eysell L."/>
            <person name="Mueller V."/>
            <person name="Daniel R."/>
            <person name="Poehlein A."/>
        </authorList>
    </citation>
    <scope>NUCLEOTIDE SEQUENCE [LARGE SCALE GENOMIC DNA]</scope>
    <source>
        <strain evidence="1">DSM 3132</strain>
    </source>
</reference>
<organism evidence="1 2">
    <name type="scientific">Sporomusa acidovorans (strain ATCC 49682 / DSM 3132 / Mol)</name>
    <dbReference type="NCBI Taxonomy" id="1123286"/>
    <lineage>
        <taxon>Bacteria</taxon>
        <taxon>Bacillati</taxon>
        <taxon>Bacillota</taxon>
        <taxon>Negativicutes</taxon>
        <taxon>Selenomonadales</taxon>
        <taxon>Sporomusaceae</taxon>
        <taxon>Sporomusa</taxon>
    </lineage>
</organism>
<name>A0ABZ3J052_SPOA4</name>
<gene>
    <name evidence="1" type="ORF">SPACI_014460</name>
</gene>
<evidence type="ECO:0000313" key="1">
    <source>
        <dbReference type="EMBL" id="XFO71431.1"/>
    </source>
</evidence>
<dbReference type="EMBL" id="CP155571">
    <property type="protein sequence ID" value="XFO71431.1"/>
    <property type="molecule type" value="Genomic_DNA"/>
</dbReference>
<evidence type="ECO:0008006" key="3">
    <source>
        <dbReference type="Google" id="ProtNLM"/>
    </source>
</evidence>
<evidence type="ECO:0000313" key="2">
    <source>
        <dbReference type="Proteomes" id="UP000216052"/>
    </source>
</evidence>
<keyword evidence="2" id="KW-1185">Reference proteome</keyword>